<dbReference type="EMBL" id="UYRU01008337">
    <property type="protein sequence ID" value="VDK42119.1"/>
    <property type="molecule type" value="Genomic_DNA"/>
</dbReference>
<dbReference type="AlphaFoldDB" id="A0A3P6Q161"/>
<dbReference type="Proteomes" id="UP000281553">
    <property type="component" value="Unassembled WGS sequence"/>
</dbReference>
<sequence>MTTASADGLIPMTRRLLFVAYSFNGLPHEVVVDETQGLAIPMAKHRVDVIAH</sequence>
<dbReference type="OrthoDB" id="1748577at2759"/>
<evidence type="ECO:0000313" key="2">
    <source>
        <dbReference type="Proteomes" id="UP000281553"/>
    </source>
</evidence>
<gene>
    <name evidence="1" type="ORF">DILT_LOCUS1305</name>
</gene>
<reference evidence="1 2" key="1">
    <citation type="submission" date="2018-11" db="EMBL/GenBank/DDBJ databases">
        <authorList>
            <consortium name="Pathogen Informatics"/>
        </authorList>
    </citation>
    <scope>NUCLEOTIDE SEQUENCE [LARGE SCALE GENOMIC DNA]</scope>
</reference>
<accession>A0A3P6Q161</accession>
<evidence type="ECO:0000313" key="1">
    <source>
        <dbReference type="EMBL" id="VDK42119.1"/>
    </source>
</evidence>
<organism evidence="1 2">
    <name type="scientific">Dibothriocephalus latus</name>
    <name type="common">Fish tapeworm</name>
    <name type="synonym">Diphyllobothrium latum</name>
    <dbReference type="NCBI Taxonomy" id="60516"/>
    <lineage>
        <taxon>Eukaryota</taxon>
        <taxon>Metazoa</taxon>
        <taxon>Spiralia</taxon>
        <taxon>Lophotrochozoa</taxon>
        <taxon>Platyhelminthes</taxon>
        <taxon>Cestoda</taxon>
        <taxon>Eucestoda</taxon>
        <taxon>Diphyllobothriidea</taxon>
        <taxon>Diphyllobothriidae</taxon>
        <taxon>Dibothriocephalus</taxon>
    </lineage>
</organism>
<keyword evidence="2" id="KW-1185">Reference proteome</keyword>
<name>A0A3P6Q161_DIBLA</name>
<protein>
    <submittedName>
        <fullName evidence="1">Uncharacterized protein</fullName>
    </submittedName>
</protein>
<proteinExistence type="predicted"/>